<proteinExistence type="predicted"/>
<dbReference type="Proteomes" id="UP001165960">
    <property type="component" value="Unassembled WGS sequence"/>
</dbReference>
<gene>
    <name evidence="1" type="ORF">DSO57_1033164</name>
</gene>
<evidence type="ECO:0000313" key="1">
    <source>
        <dbReference type="EMBL" id="KAJ9064173.1"/>
    </source>
</evidence>
<reference evidence="1" key="1">
    <citation type="submission" date="2022-04" db="EMBL/GenBank/DDBJ databases">
        <title>Genome of the entomopathogenic fungus Entomophthora muscae.</title>
        <authorList>
            <person name="Elya C."/>
            <person name="Lovett B.R."/>
            <person name="Lee E."/>
            <person name="Macias A.M."/>
            <person name="Hajek A.E."/>
            <person name="De Bivort B.L."/>
            <person name="Kasson M.T."/>
            <person name="De Fine Licht H.H."/>
            <person name="Stajich J.E."/>
        </authorList>
    </citation>
    <scope>NUCLEOTIDE SEQUENCE</scope>
    <source>
        <strain evidence="1">Berkeley</strain>
    </source>
</reference>
<protein>
    <submittedName>
        <fullName evidence="1">Uncharacterized protein</fullName>
    </submittedName>
</protein>
<comment type="caution">
    <text evidence="1">The sequence shown here is derived from an EMBL/GenBank/DDBJ whole genome shotgun (WGS) entry which is preliminary data.</text>
</comment>
<dbReference type="EMBL" id="QTSX02004518">
    <property type="protein sequence ID" value="KAJ9064173.1"/>
    <property type="molecule type" value="Genomic_DNA"/>
</dbReference>
<name>A0ACC2SPA6_9FUNG</name>
<evidence type="ECO:0000313" key="2">
    <source>
        <dbReference type="Proteomes" id="UP001165960"/>
    </source>
</evidence>
<organism evidence="1 2">
    <name type="scientific">Entomophthora muscae</name>
    <dbReference type="NCBI Taxonomy" id="34485"/>
    <lineage>
        <taxon>Eukaryota</taxon>
        <taxon>Fungi</taxon>
        <taxon>Fungi incertae sedis</taxon>
        <taxon>Zoopagomycota</taxon>
        <taxon>Entomophthoromycotina</taxon>
        <taxon>Entomophthoromycetes</taxon>
        <taxon>Entomophthorales</taxon>
        <taxon>Entomophthoraceae</taxon>
        <taxon>Entomophthora</taxon>
    </lineage>
</organism>
<accession>A0ACC2SPA6</accession>
<keyword evidence="2" id="KW-1185">Reference proteome</keyword>
<sequence>MMEEDSNPFASVQSNSCLYEHANGGNSQGHDHPTATAKAVPLSSADPLNAIKASTSDSQGKNESMYYENNTNSMNLPRLSADSNNSDPQTPSSPHEQNVR</sequence>